<dbReference type="Pfam" id="PF02654">
    <property type="entry name" value="CobS"/>
    <property type="match status" value="1"/>
</dbReference>
<comment type="similarity">
    <text evidence="4 19">Belongs to the CobS family.</text>
</comment>
<evidence type="ECO:0000256" key="1">
    <source>
        <dbReference type="ARBA" id="ARBA00001946"/>
    </source>
</evidence>
<proteinExistence type="inferred from homology"/>
<evidence type="ECO:0000256" key="13">
    <source>
        <dbReference type="ARBA" id="ARBA00023136"/>
    </source>
</evidence>
<protein>
    <recommendedName>
        <fullName evidence="6 19">Adenosylcobinamide-GDP ribazoletransferase</fullName>
        <ecNumber evidence="5 19">2.7.8.26</ecNumber>
    </recommendedName>
    <alternativeName>
        <fullName evidence="16 19">Cobalamin synthase</fullName>
    </alternativeName>
    <alternativeName>
        <fullName evidence="15 19">Cobalamin-5'-phosphate synthase</fullName>
    </alternativeName>
</protein>
<comment type="function">
    <text evidence="14 19">Joins adenosylcobinamide-GDP and alpha-ribazole to generate adenosylcobalamin (Ado-cobalamin). Also synthesizes adenosylcobalamin 5'-phosphate from adenosylcobinamide-GDP and alpha-ribazole 5'-phosphate.</text>
</comment>
<dbReference type="PANTHER" id="PTHR34148">
    <property type="entry name" value="ADENOSYLCOBINAMIDE-GDP RIBAZOLETRANSFERASE"/>
    <property type="match status" value="1"/>
</dbReference>
<evidence type="ECO:0000256" key="16">
    <source>
        <dbReference type="ARBA" id="ARBA00032853"/>
    </source>
</evidence>
<comment type="catalytic activity">
    <reaction evidence="18 19">
        <text>alpha-ribazole 5'-phosphate + adenosylcob(III)inamide-GDP = adenosylcob(III)alamin 5'-phosphate + GMP + H(+)</text>
        <dbReference type="Rhea" id="RHEA:23560"/>
        <dbReference type="ChEBI" id="CHEBI:15378"/>
        <dbReference type="ChEBI" id="CHEBI:57918"/>
        <dbReference type="ChEBI" id="CHEBI:58115"/>
        <dbReference type="ChEBI" id="CHEBI:60487"/>
        <dbReference type="ChEBI" id="CHEBI:60493"/>
        <dbReference type="EC" id="2.7.8.26"/>
    </reaction>
</comment>
<evidence type="ECO:0000256" key="9">
    <source>
        <dbReference type="ARBA" id="ARBA00022679"/>
    </source>
</evidence>
<reference evidence="20" key="2">
    <citation type="submission" date="2023-01" db="EMBL/GenBank/DDBJ databases">
        <authorList>
            <person name="Sun Q."/>
            <person name="Evtushenko L."/>
        </authorList>
    </citation>
    <scope>NUCLEOTIDE SEQUENCE</scope>
    <source>
        <strain evidence="20">VKM B-2555</strain>
    </source>
</reference>
<dbReference type="GO" id="GO:0051073">
    <property type="term" value="F:adenosylcobinamide-GDP ribazoletransferase activity"/>
    <property type="evidence" value="ECO:0007669"/>
    <property type="project" value="UniProtKB-UniRule"/>
</dbReference>
<evidence type="ECO:0000256" key="10">
    <source>
        <dbReference type="ARBA" id="ARBA00022692"/>
    </source>
</evidence>
<accession>A0A9W6JFK1</accession>
<evidence type="ECO:0000256" key="3">
    <source>
        <dbReference type="ARBA" id="ARBA00004663"/>
    </source>
</evidence>
<gene>
    <name evidence="20" type="primary">cobS_1</name>
    <name evidence="19" type="synonym">cobS</name>
    <name evidence="20" type="ORF">GCM10008171_03580</name>
</gene>
<comment type="caution">
    <text evidence="20">The sequence shown here is derived from an EMBL/GenBank/DDBJ whole genome shotgun (WGS) entry which is preliminary data.</text>
</comment>
<feature type="transmembrane region" description="Helical" evidence="19">
    <location>
        <begin position="117"/>
        <end position="140"/>
    </location>
</feature>
<keyword evidence="9 19" id="KW-0808">Transferase</keyword>
<keyword evidence="12 19" id="KW-1133">Transmembrane helix</keyword>
<evidence type="ECO:0000256" key="7">
    <source>
        <dbReference type="ARBA" id="ARBA00022475"/>
    </source>
</evidence>
<dbReference type="AlphaFoldDB" id="A0A9W6JFK1"/>
<dbReference type="PANTHER" id="PTHR34148:SF1">
    <property type="entry name" value="ADENOSYLCOBINAMIDE-GDP RIBAZOLETRANSFERASE"/>
    <property type="match status" value="1"/>
</dbReference>
<dbReference type="EMBL" id="BSFK01000005">
    <property type="protein sequence ID" value="GLK75104.1"/>
    <property type="molecule type" value="Genomic_DNA"/>
</dbReference>
<evidence type="ECO:0000256" key="15">
    <source>
        <dbReference type="ARBA" id="ARBA00032605"/>
    </source>
</evidence>
<comment type="catalytic activity">
    <reaction evidence="17 19">
        <text>alpha-ribazole + adenosylcob(III)inamide-GDP = adenosylcob(III)alamin + GMP + H(+)</text>
        <dbReference type="Rhea" id="RHEA:16049"/>
        <dbReference type="ChEBI" id="CHEBI:10329"/>
        <dbReference type="ChEBI" id="CHEBI:15378"/>
        <dbReference type="ChEBI" id="CHEBI:18408"/>
        <dbReference type="ChEBI" id="CHEBI:58115"/>
        <dbReference type="ChEBI" id="CHEBI:60487"/>
        <dbReference type="EC" id="2.7.8.26"/>
    </reaction>
</comment>
<comment type="cofactor">
    <cofactor evidence="1 19">
        <name>Mg(2+)</name>
        <dbReference type="ChEBI" id="CHEBI:18420"/>
    </cofactor>
</comment>
<feature type="transmembrane region" description="Helical" evidence="19">
    <location>
        <begin position="208"/>
        <end position="225"/>
    </location>
</feature>
<evidence type="ECO:0000313" key="21">
    <source>
        <dbReference type="Proteomes" id="UP001143364"/>
    </source>
</evidence>
<evidence type="ECO:0000256" key="14">
    <source>
        <dbReference type="ARBA" id="ARBA00025228"/>
    </source>
</evidence>
<comment type="pathway">
    <text evidence="3 19">Cofactor biosynthesis; adenosylcobalamin biosynthesis; adenosylcobalamin from cob(II)yrinate a,c-diamide: step 7/7.</text>
</comment>
<evidence type="ECO:0000256" key="11">
    <source>
        <dbReference type="ARBA" id="ARBA00022842"/>
    </source>
</evidence>
<dbReference type="RefSeq" id="WP_271203077.1">
    <property type="nucleotide sequence ID" value="NZ_BSFK01000005.1"/>
</dbReference>
<evidence type="ECO:0000313" key="20">
    <source>
        <dbReference type="EMBL" id="GLK75104.1"/>
    </source>
</evidence>
<keyword evidence="10 19" id="KW-0812">Transmembrane</keyword>
<comment type="subcellular location">
    <subcellularLocation>
        <location evidence="2 19">Cell membrane</location>
        <topology evidence="2 19">Multi-pass membrane protein</topology>
    </subcellularLocation>
</comment>
<sequence length="258" mass="24439">MPDLITRGADALADALRFFTRLPAPARFGAQETGPLFDGVAAAAPVAGVVVGAVSGATLALALGVGLTPLAGSAFATAAAVALCGALHEDAIADVADGFGGGRTREQKLAIMRDSAVGSYGAAALALALILRVALIAGLAEAQGPSAGLALVAAAALARPLALAPTRLLPPARTDGAGHAARPSLAAVLAGCGLGAAAALLAGGLAGGLVAILLAGLAVLGLSALSRRQIGGVTGDVCGAAAQVAEIAALAGLLMAAS</sequence>
<comment type="caution">
    <text evidence="19">Lacks conserved residue(s) required for the propagation of feature annotation.</text>
</comment>
<dbReference type="GO" id="GO:0008818">
    <property type="term" value="F:cobalamin 5'-phosphate synthase activity"/>
    <property type="evidence" value="ECO:0007669"/>
    <property type="project" value="UniProtKB-UniRule"/>
</dbReference>
<evidence type="ECO:0000256" key="6">
    <source>
        <dbReference type="ARBA" id="ARBA00015850"/>
    </source>
</evidence>
<keyword evidence="13 19" id="KW-0472">Membrane</keyword>
<keyword evidence="7 19" id="KW-1003">Cell membrane</keyword>
<evidence type="ECO:0000256" key="8">
    <source>
        <dbReference type="ARBA" id="ARBA00022573"/>
    </source>
</evidence>
<keyword evidence="21" id="KW-1185">Reference proteome</keyword>
<dbReference type="EC" id="2.7.8.26" evidence="5 19"/>
<keyword evidence="11 19" id="KW-0460">Magnesium</keyword>
<dbReference type="InterPro" id="IPR003805">
    <property type="entry name" value="CobS"/>
</dbReference>
<dbReference type="GO" id="GO:0009236">
    <property type="term" value="P:cobalamin biosynthetic process"/>
    <property type="evidence" value="ECO:0007669"/>
    <property type="project" value="UniProtKB-UniRule"/>
</dbReference>
<evidence type="ECO:0000256" key="12">
    <source>
        <dbReference type="ARBA" id="ARBA00022989"/>
    </source>
</evidence>
<evidence type="ECO:0000256" key="5">
    <source>
        <dbReference type="ARBA" id="ARBA00013200"/>
    </source>
</evidence>
<dbReference type="GO" id="GO:0005886">
    <property type="term" value="C:plasma membrane"/>
    <property type="evidence" value="ECO:0007669"/>
    <property type="project" value="UniProtKB-SubCell"/>
</dbReference>
<reference evidence="20" key="1">
    <citation type="journal article" date="2014" name="Int. J. Syst. Evol. Microbiol.">
        <title>Complete genome sequence of Corynebacterium casei LMG S-19264T (=DSM 44701T), isolated from a smear-ripened cheese.</title>
        <authorList>
            <consortium name="US DOE Joint Genome Institute (JGI-PGF)"/>
            <person name="Walter F."/>
            <person name="Albersmeier A."/>
            <person name="Kalinowski J."/>
            <person name="Ruckert C."/>
        </authorList>
    </citation>
    <scope>NUCLEOTIDE SEQUENCE</scope>
    <source>
        <strain evidence="20">VKM B-2555</strain>
    </source>
</reference>
<evidence type="ECO:0000256" key="18">
    <source>
        <dbReference type="ARBA" id="ARBA00049504"/>
    </source>
</evidence>
<name>A0A9W6JFK1_9HYPH</name>
<evidence type="ECO:0000256" key="2">
    <source>
        <dbReference type="ARBA" id="ARBA00004651"/>
    </source>
</evidence>
<keyword evidence="8 19" id="KW-0169">Cobalamin biosynthesis</keyword>
<dbReference type="Proteomes" id="UP001143364">
    <property type="component" value="Unassembled WGS sequence"/>
</dbReference>
<organism evidence="20 21">
    <name type="scientific">Methylopila jiangsuensis</name>
    <dbReference type="NCBI Taxonomy" id="586230"/>
    <lineage>
        <taxon>Bacteria</taxon>
        <taxon>Pseudomonadati</taxon>
        <taxon>Pseudomonadota</taxon>
        <taxon>Alphaproteobacteria</taxon>
        <taxon>Hyphomicrobiales</taxon>
        <taxon>Methylopilaceae</taxon>
        <taxon>Methylopila</taxon>
    </lineage>
</organism>
<dbReference type="HAMAP" id="MF_00719">
    <property type="entry name" value="CobS"/>
    <property type="match status" value="1"/>
</dbReference>
<evidence type="ECO:0000256" key="4">
    <source>
        <dbReference type="ARBA" id="ARBA00010561"/>
    </source>
</evidence>
<evidence type="ECO:0000256" key="19">
    <source>
        <dbReference type="HAMAP-Rule" id="MF_00719"/>
    </source>
</evidence>
<evidence type="ECO:0000256" key="17">
    <source>
        <dbReference type="ARBA" id="ARBA00048623"/>
    </source>
</evidence>